<keyword evidence="7" id="KW-0479">Metal-binding</keyword>
<evidence type="ECO:0000256" key="8">
    <source>
        <dbReference type="SAM" id="MobiDB-lite"/>
    </source>
</evidence>
<dbReference type="PANTHER" id="PTHR36964:SF1">
    <property type="entry name" value="PROTEIN-METHIONINE-SULFOXIDE REDUCTASE HEME-BINDING SUBUNIT MSRQ"/>
    <property type="match status" value="1"/>
</dbReference>
<feature type="transmembrane region" description="Helical" evidence="7">
    <location>
        <begin position="79"/>
        <end position="97"/>
    </location>
</feature>
<dbReference type="GO" id="GO:0020037">
    <property type="term" value="F:heme binding"/>
    <property type="evidence" value="ECO:0007669"/>
    <property type="project" value="UniProtKB-UniRule"/>
</dbReference>
<dbReference type="Proteomes" id="UP000318141">
    <property type="component" value="Unassembled WGS sequence"/>
</dbReference>
<keyword evidence="2 7" id="KW-0813">Transport</keyword>
<dbReference type="AlphaFoldDB" id="A0A562BE50"/>
<keyword evidence="7" id="KW-1003">Cell membrane</keyword>
<dbReference type="InterPro" id="IPR022837">
    <property type="entry name" value="MsrQ-like"/>
</dbReference>
<name>A0A562BE50_9BURK</name>
<feature type="transmembrane region" description="Helical" evidence="7">
    <location>
        <begin position="44"/>
        <end position="67"/>
    </location>
</feature>
<keyword evidence="7" id="KW-0349">Heme</keyword>
<dbReference type="PANTHER" id="PTHR36964">
    <property type="entry name" value="PROTEIN-METHIONINE-SULFOXIDE REDUCTASE HEME-BINDING SUBUNIT MSRQ"/>
    <property type="match status" value="1"/>
</dbReference>
<sequence>MTSTPGSDSAAVTAREPARRTAVSGRHVPAGTLPPARLRAIKTLVWLLALLPFARLIYLGATSQFGANPLEFVTRSTGTWTLVLLCVTLAVTPLRRLTGWHWVVRLRRLLGLFAFFYGAQHFLLWLAVDRGFDPLYMVDDVLKRPFITVGFAAFVLMAALAATSPHAVARRLGGKRWQALHRSIYAIAVLAILHYWWHKAGKNDFGEVSVYAAVVAVLLGVRLWWWRLGAGRKARPRP</sequence>
<evidence type="ECO:0000313" key="10">
    <source>
        <dbReference type="EMBL" id="TWG83465.1"/>
    </source>
</evidence>
<evidence type="ECO:0000256" key="3">
    <source>
        <dbReference type="ARBA" id="ARBA00022692"/>
    </source>
</evidence>
<dbReference type="EMBL" id="VLJN01000024">
    <property type="protein sequence ID" value="TWG83465.1"/>
    <property type="molecule type" value="Genomic_DNA"/>
</dbReference>
<evidence type="ECO:0000256" key="7">
    <source>
        <dbReference type="HAMAP-Rule" id="MF_01207"/>
    </source>
</evidence>
<dbReference type="GO" id="GO:0030091">
    <property type="term" value="P:protein repair"/>
    <property type="evidence" value="ECO:0007669"/>
    <property type="project" value="UniProtKB-UniRule"/>
</dbReference>
<evidence type="ECO:0000256" key="1">
    <source>
        <dbReference type="ARBA" id="ARBA00004141"/>
    </source>
</evidence>
<feature type="domain" description="Ferric oxidoreductase" evidence="9">
    <location>
        <begin position="77"/>
        <end position="192"/>
    </location>
</feature>
<evidence type="ECO:0000313" key="11">
    <source>
        <dbReference type="Proteomes" id="UP000318141"/>
    </source>
</evidence>
<dbReference type="GO" id="GO:0016679">
    <property type="term" value="F:oxidoreductase activity, acting on diphenols and related substances as donors"/>
    <property type="evidence" value="ECO:0007669"/>
    <property type="project" value="TreeGrafter"/>
</dbReference>
<organism evidence="10 11">
    <name type="scientific">Cupriavidus gilardii J11</name>
    <dbReference type="NCBI Taxonomy" id="936133"/>
    <lineage>
        <taxon>Bacteria</taxon>
        <taxon>Pseudomonadati</taxon>
        <taxon>Pseudomonadota</taxon>
        <taxon>Betaproteobacteria</taxon>
        <taxon>Burkholderiales</taxon>
        <taxon>Burkholderiaceae</taxon>
        <taxon>Cupriavidus</taxon>
    </lineage>
</organism>
<comment type="cofactor">
    <cofactor evidence="7">
        <name>heme b</name>
        <dbReference type="ChEBI" id="CHEBI:60344"/>
    </cofactor>
    <text evidence="7">Binds 1 heme b (iron(II)-protoporphyrin IX) group per subunit.</text>
</comment>
<dbReference type="GO" id="GO:0005886">
    <property type="term" value="C:plasma membrane"/>
    <property type="evidence" value="ECO:0007669"/>
    <property type="project" value="UniProtKB-SubCell"/>
</dbReference>
<gene>
    <name evidence="7" type="primary">msrQ</name>
    <name evidence="10" type="ORF">L602_003000000380</name>
</gene>
<proteinExistence type="inferred from homology"/>
<reference evidence="10 11" key="1">
    <citation type="submission" date="2019-07" db="EMBL/GenBank/DDBJ databases">
        <title>Genome sequencing of lignin-degrading bacterial isolates.</title>
        <authorList>
            <person name="Gladden J."/>
        </authorList>
    </citation>
    <scope>NUCLEOTIDE SEQUENCE [LARGE SCALE GENOMIC DNA]</scope>
    <source>
        <strain evidence="10 11">J11</strain>
    </source>
</reference>
<dbReference type="Pfam" id="PF01794">
    <property type="entry name" value="Ferric_reduct"/>
    <property type="match status" value="1"/>
</dbReference>
<keyword evidence="7" id="KW-0249">Electron transport</keyword>
<comment type="similarity">
    <text evidence="7">Belongs to the MsrQ family.</text>
</comment>
<comment type="function">
    <text evidence="7">Part of the MsrPQ system that repairs oxidized periplasmic proteins containing methionine sulfoxide residues (Met-O), using respiratory chain electrons. Thus protects these proteins from oxidative-stress damage caused by reactive species of oxygen and chlorine generated by the host defense mechanisms. MsrPQ is essential for the maintenance of envelope integrity under bleach stress, rescuing a wide series of structurally unrelated periplasmic proteins from methionine oxidation. MsrQ provides electrons for reduction to the reductase catalytic subunit MsrP, using the quinone pool of the respiratory chain.</text>
</comment>
<feature type="transmembrane region" description="Helical" evidence="7">
    <location>
        <begin position="209"/>
        <end position="228"/>
    </location>
</feature>
<evidence type="ECO:0000256" key="6">
    <source>
        <dbReference type="ARBA" id="ARBA00023136"/>
    </source>
</evidence>
<evidence type="ECO:0000256" key="4">
    <source>
        <dbReference type="ARBA" id="ARBA00022989"/>
    </source>
</evidence>
<evidence type="ECO:0000256" key="5">
    <source>
        <dbReference type="ARBA" id="ARBA00023004"/>
    </source>
</evidence>
<dbReference type="InterPro" id="IPR013130">
    <property type="entry name" value="Fe3_Rdtase_TM_dom"/>
</dbReference>
<comment type="subcellular location">
    <subcellularLocation>
        <location evidence="7">Cell membrane</location>
        <topology evidence="7">Multi-pass membrane protein</topology>
    </subcellularLocation>
    <subcellularLocation>
        <location evidence="1">Membrane</location>
        <topology evidence="1">Multi-pass membrane protein</topology>
    </subcellularLocation>
</comment>
<keyword evidence="11" id="KW-1185">Reference proteome</keyword>
<keyword evidence="4 7" id="KW-1133">Transmembrane helix</keyword>
<dbReference type="HAMAP" id="MF_01207">
    <property type="entry name" value="MsrQ"/>
    <property type="match status" value="1"/>
</dbReference>
<comment type="cofactor">
    <cofactor evidence="7">
        <name>FMN</name>
        <dbReference type="ChEBI" id="CHEBI:58210"/>
    </cofactor>
    <text evidence="7">Binds 1 FMN per subunit.</text>
</comment>
<dbReference type="GO" id="GO:0046872">
    <property type="term" value="F:metal ion binding"/>
    <property type="evidence" value="ECO:0007669"/>
    <property type="project" value="UniProtKB-KW"/>
</dbReference>
<feature type="transmembrane region" description="Helical" evidence="7">
    <location>
        <begin position="147"/>
        <end position="167"/>
    </location>
</feature>
<evidence type="ECO:0000259" key="9">
    <source>
        <dbReference type="Pfam" id="PF01794"/>
    </source>
</evidence>
<feature type="region of interest" description="Disordered" evidence="8">
    <location>
        <begin position="1"/>
        <end position="28"/>
    </location>
</feature>
<feature type="transmembrane region" description="Helical" evidence="7">
    <location>
        <begin position="109"/>
        <end position="127"/>
    </location>
</feature>
<keyword evidence="7" id="KW-0288">FMN</keyword>
<keyword evidence="3 7" id="KW-0812">Transmembrane</keyword>
<keyword evidence="5 7" id="KW-0408">Iron</keyword>
<feature type="transmembrane region" description="Helical" evidence="7">
    <location>
        <begin position="179"/>
        <end position="197"/>
    </location>
</feature>
<dbReference type="GO" id="GO:0010181">
    <property type="term" value="F:FMN binding"/>
    <property type="evidence" value="ECO:0007669"/>
    <property type="project" value="UniProtKB-UniRule"/>
</dbReference>
<dbReference type="NCBIfam" id="NF003836">
    <property type="entry name" value="PRK05419.2-3"/>
    <property type="match status" value="1"/>
</dbReference>
<keyword evidence="7" id="KW-0285">Flavoprotein</keyword>
<dbReference type="GO" id="GO:0009055">
    <property type="term" value="F:electron transfer activity"/>
    <property type="evidence" value="ECO:0007669"/>
    <property type="project" value="UniProtKB-UniRule"/>
</dbReference>
<dbReference type="OrthoDB" id="9788328at2"/>
<evidence type="ECO:0000256" key="2">
    <source>
        <dbReference type="ARBA" id="ARBA00022448"/>
    </source>
</evidence>
<keyword evidence="6 7" id="KW-0472">Membrane</keyword>
<accession>A0A562BE50</accession>
<comment type="subunit">
    <text evidence="7">Heterodimer of a catalytic subunit (MsrP) and a heme-binding subunit (MsrQ).</text>
</comment>
<protein>
    <recommendedName>
        <fullName evidence="7">Protein-methionine-sulfoxide reductase heme-binding subunit MsrQ</fullName>
    </recommendedName>
    <alternativeName>
        <fullName evidence="7">Flavocytochrome MsrQ</fullName>
    </alternativeName>
</protein>
<comment type="caution">
    <text evidence="10">The sequence shown here is derived from an EMBL/GenBank/DDBJ whole genome shotgun (WGS) entry which is preliminary data.</text>
</comment>